<evidence type="ECO:0000313" key="1">
    <source>
        <dbReference type="EMBL" id="CAF1122452.1"/>
    </source>
</evidence>
<dbReference type="PANTHER" id="PTHR39369:SF6">
    <property type="entry name" value="LIN-24 (TWENTY-FOUR) LIKE"/>
    <property type="match status" value="1"/>
</dbReference>
<dbReference type="AlphaFoldDB" id="A0A814QPG4"/>
<gene>
    <name evidence="3" type="ORF">JBS370_LOCUS21297</name>
    <name evidence="2" type="ORF">OTI717_LOCUS7497</name>
    <name evidence="1" type="ORF">RFH988_LOCUS20426</name>
</gene>
<dbReference type="EMBL" id="CAJOAX010000564">
    <property type="protein sequence ID" value="CAF3614903.1"/>
    <property type="molecule type" value="Genomic_DNA"/>
</dbReference>
<dbReference type="EMBL" id="CAJNOO010001252">
    <property type="protein sequence ID" value="CAF1122452.1"/>
    <property type="molecule type" value="Genomic_DNA"/>
</dbReference>
<dbReference type="Proteomes" id="UP000663836">
    <property type="component" value="Unassembled WGS sequence"/>
</dbReference>
<evidence type="ECO:0000313" key="3">
    <source>
        <dbReference type="EMBL" id="CAF3909052.1"/>
    </source>
</evidence>
<evidence type="ECO:0000313" key="2">
    <source>
        <dbReference type="EMBL" id="CAF3614903.1"/>
    </source>
</evidence>
<sequence length="293" mass="34613">MGNQNKIIQQNIENIHESNQSYVINLDEIVEQWILSIWNKTKTKSLSRLKHEDLLIKINWKHVTFKQNNINYYKSSISYFPRTIFRTNFDNKTTNEHSYTFTTEKSTHSIFKFIFTRSLYKSEESTIIFHLPKQIIQQNNDIQRKQAIPFGKDTTKEYEKFWNVNSQIHVPSQTRIIAELNIDEEEFHSHFFVSIHFSGRITASISTHQSPNTYLKLINGDIVQIIYQAMKNNPRLNMFKLIQGNSPSIRFKIYGKCLFRYGVKQNIVLNQELLEKSSVFYPNIPSAPLKSCY</sequence>
<accession>A0A814QPG4</accession>
<dbReference type="OrthoDB" id="9977517at2759"/>
<reference evidence="1" key="1">
    <citation type="submission" date="2021-02" db="EMBL/GenBank/DDBJ databases">
        <authorList>
            <person name="Nowell W R."/>
        </authorList>
    </citation>
    <scope>NUCLEOTIDE SEQUENCE</scope>
</reference>
<proteinExistence type="predicted"/>
<dbReference type="Proteomes" id="UP000663882">
    <property type="component" value="Unassembled WGS sequence"/>
</dbReference>
<name>A0A814QPG4_9BILA</name>
<organism evidence="1 4">
    <name type="scientific">Rotaria sordida</name>
    <dbReference type="NCBI Taxonomy" id="392033"/>
    <lineage>
        <taxon>Eukaryota</taxon>
        <taxon>Metazoa</taxon>
        <taxon>Spiralia</taxon>
        <taxon>Gnathifera</taxon>
        <taxon>Rotifera</taxon>
        <taxon>Eurotatoria</taxon>
        <taxon>Bdelloidea</taxon>
        <taxon>Philodinida</taxon>
        <taxon>Philodinidae</taxon>
        <taxon>Rotaria</taxon>
    </lineage>
</organism>
<dbReference type="PANTHER" id="PTHR39369">
    <property type="entry name" value="LIN-24 (TWENTY-FOUR) LIKE"/>
    <property type="match status" value="1"/>
</dbReference>
<protein>
    <submittedName>
        <fullName evidence="1">Uncharacterized protein</fullName>
    </submittedName>
</protein>
<dbReference type="EMBL" id="CAJOBD010002799">
    <property type="protein sequence ID" value="CAF3909052.1"/>
    <property type="molecule type" value="Genomic_DNA"/>
</dbReference>
<dbReference type="Gene3D" id="2.170.15.10">
    <property type="entry name" value="Proaerolysin, chain A, domain 3"/>
    <property type="match status" value="1"/>
</dbReference>
<comment type="caution">
    <text evidence="1">The sequence shown here is derived from an EMBL/GenBank/DDBJ whole genome shotgun (WGS) entry which is preliminary data.</text>
</comment>
<dbReference type="SUPFAM" id="SSF56973">
    <property type="entry name" value="Aerolisin/ETX pore-forming domain"/>
    <property type="match status" value="1"/>
</dbReference>
<evidence type="ECO:0000313" key="4">
    <source>
        <dbReference type="Proteomes" id="UP000663882"/>
    </source>
</evidence>
<dbReference type="Proteomes" id="UP000663823">
    <property type="component" value="Unassembled WGS sequence"/>
</dbReference>